<accession>A0A419X984</accession>
<sequence length="469" mass="54424">MNKEAKITGVFLCMIAVFVVAAMWYPWMGSDSGYYLKIAYDLSKGISFFKDIGCGYTPMGMYVYSLPFLIYPQMEGSLLFLYLLFIYVVSVFLFYKIIGCLGVDKPMRVLYSILLLLALFTQQGTHFLLEPIVLVFQLAAIWFALVGVKHNRALLFFFSGFAVFLAFYSKQYALFIVPGILVLISIHINSVRKMVYRLILVGTGFFLPLLVILSFQHFVNELSIIDILKRFAGIDYIIGNGKITGVDYSFKKFIASISLFLLQFPFVFLPFFLKTSRSDWKDKKIIAFSLLAICSFLQLYFAAYRHYYQLIVPYVLMLFILLIAKKYNQGHCNVRKIAIYLAIFFILPASIQLIRECSKRPKRYVIQNKERQIFDDANLTYSKVYLQGISPAYYFLCKFDSPNLRYLGYKFPEELSLEDIDNHLSDSSYVIGNTEFLTNKSFAHKYLVIKTFLDKKERKIYVLKKNSEK</sequence>
<feature type="transmembrane region" description="Helical" evidence="1">
    <location>
        <begin position="79"/>
        <end position="97"/>
    </location>
</feature>
<evidence type="ECO:0000256" key="1">
    <source>
        <dbReference type="SAM" id="Phobius"/>
    </source>
</evidence>
<keyword evidence="1" id="KW-0812">Transmembrane</keyword>
<feature type="transmembrane region" description="Helical" evidence="1">
    <location>
        <begin position="253"/>
        <end position="273"/>
    </location>
</feature>
<feature type="transmembrane region" description="Helical" evidence="1">
    <location>
        <begin position="337"/>
        <end position="354"/>
    </location>
</feature>
<feature type="transmembrane region" description="Helical" evidence="1">
    <location>
        <begin position="285"/>
        <end position="301"/>
    </location>
</feature>
<feature type="transmembrane region" description="Helical" evidence="1">
    <location>
        <begin position="175"/>
        <end position="191"/>
    </location>
</feature>
<dbReference type="EMBL" id="RAPQ01000008">
    <property type="protein sequence ID" value="RKE04337.1"/>
    <property type="molecule type" value="Genomic_DNA"/>
</dbReference>
<dbReference type="RefSeq" id="WP_120239122.1">
    <property type="nucleotide sequence ID" value="NZ_RAPQ01000008.1"/>
</dbReference>
<evidence type="ECO:0000313" key="2">
    <source>
        <dbReference type="EMBL" id="RKE04337.1"/>
    </source>
</evidence>
<dbReference type="OrthoDB" id="1493420at2"/>
<dbReference type="AlphaFoldDB" id="A0A419X984"/>
<evidence type="ECO:0008006" key="4">
    <source>
        <dbReference type="Google" id="ProtNLM"/>
    </source>
</evidence>
<evidence type="ECO:0000313" key="3">
    <source>
        <dbReference type="Proteomes" id="UP000284531"/>
    </source>
</evidence>
<feature type="transmembrane region" description="Helical" evidence="1">
    <location>
        <begin position="198"/>
        <end position="219"/>
    </location>
</feature>
<feature type="transmembrane region" description="Helical" evidence="1">
    <location>
        <begin position="7"/>
        <end position="27"/>
    </location>
</feature>
<protein>
    <recommendedName>
        <fullName evidence="4">Dolichyl-phosphate-mannose-protein mannosyltransferase</fullName>
    </recommendedName>
</protein>
<keyword evidence="1" id="KW-0472">Membrane</keyword>
<organism evidence="2 3">
    <name type="scientific">Marinifilum flexuosum</name>
    <dbReference type="NCBI Taxonomy" id="1117708"/>
    <lineage>
        <taxon>Bacteria</taxon>
        <taxon>Pseudomonadati</taxon>
        <taxon>Bacteroidota</taxon>
        <taxon>Bacteroidia</taxon>
        <taxon>Marinilabiliales</taxon>
        <taxon>Marinifilaceae</taxon>
    </lineage>
</organism>
<comment type="caution">
    <text evidence="2">The sequence shown here is derived from an EMBL/GenBank/DDBJ whole genome shotgun (WGS) entry which is preliminary data.</text>
</comment>
<reference evidence="2 3" key="1">
    <citation type="submission" date="2018-09" db="EMBL/GenBank/DDBJ databases">
        <title>Genomic Encyclopedia of Archaeal and Bacterial Type Strains, Phase II (KMG-II): from individual species to whole genera.</title>
        <authorList>
            <person name="Goeker M."/>
        </authorList>
    </citation>
    <scope>NUCLEOTIDE SEQUENCE [LARGE SCALE GENOMIC DNA]</scope>
    <source>
        <strain evidence="2 3">DSM 21950</strain>
    </source>
</reference>
<feature type="transmembrane region" description="Helical" evidence="1">
    <location>
        <begin position="307"/>
        <end position="325"/>
    </location>
</feature>
<dbReference type="Proteomes" id="UP000284531">
    <property type="component" value="Unassembled WGS sequence"/>
</dbReference>
<keyword evidence="3" id="KW-1185">Reference proteome</keyword>
<name>A0A419X984_9BACT</name>
<proteinExistence type="predicted"/>
<feature type="transmembrane region" description="Helical" evidence="1">
    <location>
        <begin position="153"/>
        <end position="169"/>
    </location>
</feature>
<keyword evidence="1" id="KW-1133">Transmembrane helix</keyword>
<feature type="transmembrane region" description="Helical" evidence="1">
    <location>
        <begin position="131"/>
        <end position="148"/>
    </location>
</feature>
<gene>
    <name evidence="2" type="ORF">BXY64_1357</name>
</gene>